<organism evidence="2 3">
    <name type="scientific">Blautia producta</name>
    <dbReference type="NCBI Taxonomy" id="33035"/>
    <lineage>
        <taxon>Bacteria</taxon>
        <taxon>Bacillati</taxon>
        <taxon>Bacillota</taxon>
        <taxon>Clostridia</taxon>
        <taxon>Lachnospirales</taxon>
        <taxon>Lachnospiraceae</taxon>
        <taxon>Blautia</taxon>
    </lineage>
</organism>
<protein>
    <recommendedName>
        <fullName evidence="4">DUF3267 domain-containing protein</fullName>
    </recommendedName>
</protein>
<evidence type="ECO:0000256" key="1">
    <source>
        <dbReference type="SAM" id="Phobius"/>
    </source>
</evidence>
<gene>
    <name evidence="2" type="ORF">PMF13cell1_01471</name>
</gene>
<feature type="transmembrane region" description="Helical" evidence="1">
    <location>
        <begin position="49"/>
        <end position="69"/>
    </location>
</feature>
<keyword evidence="1" id="KW-1133">Transmembrane helix</keyword>
<feature type="transmembrane region" description="Helical" evidence="1">
    <location>
        <begin position="21"/>
        <end position="43"/>
    </location>
</feature>
<proteinExistence type="predicted"/>
<reference evidence="2 3" key="1">
    <citation type="submission" date="2019-01" db="EMBL/GenBank/DDBJ databases">
        <title>PMF-metabolizing Aryl O-demethylase.</title>
        <authorList>
            <person name="Kim M."/>
        </authorList>
    </citation>
    <scope>NUCLEOTIDE SEQUENCE [LARGE SCALE GENOMIC DNA]</scope>
    <source>
        <strain evidence="2 3">PMF1</strain>
    </source>
</reference>
<keyword evidence="1" id="KW-0472">Membrane</keyword>
<dbReference type="KEGG" id="bpro:PMF13cell1_01471"/>
<name>A0A4P6LVZ3_9FIRM</name>
<evidence type="ECO:0008006" key="4">
    <source>
        <dbReference type="Google" id="ProtNLM"/>
    </source>
</evidence>
<evidence type="ECO:0000313" key="2">
    <source>
        <dbReference type="EMBL" id="QBE95945.1"/>
    </source>
</evidence>
<dbReference type="AlphaFoldDB" id="A0A4P6LVZ3"/>
<dbReference type="RefSeq" id="WP_130180317.1">
    <property type="nucleotide sequence ID" value="NZ_CP035945.1"/>
</dbReference>
<dbReference type="EMBL" id="CP035945">
    <property type="protein sequence ID" value="QBE95945.1"/>
    <property type="molecule type" value="Genomic_DNA"/>
</dbReference>
<feature type="transmembrane region" description="Helical" evidence="1">
    <location>
        <begin position="133"/>
        <end position="160"/>
    </location>
</feature>
<feature type="transmembrane region" description="Helical" evidence="1">
    <location>
        <begin position="109"/>
        <end position="127"/>
    </location>
</feature>
<dbReference type="Proteomes" id="UP000289794">
    <property type="component" value="Chromosome"/>
</dbReference>
<accession>A0A4P6LVZ3</accession>
<keyword evidence="1" id="KW-0812">Transmembrane</keyword>
<sequence length="178" mass="20047">MNNEGECLLLEKASPIFVTRIILNYLKYPIGFTIVLSIVILLFTTFKAIVLVIQLNAILFLGIVLSSVFHEYMHMFYMKKFGVKNVIIKTTMYKFAIIPKEDILQSSRLIITAASGGTICIIVAFILKIIEIVWLGSLAFIDMICLIYILHIINLIPIFGDGQMILKGIKELKRGSSS</sequence>
<evidence type="ECO:0000313" key="3">
    <source>
        <dbReference type="Proteomes" id="UP000289794"/>
    </source>
</evidence>